<evidence type="ECO:0000313" key="3">
    <source>
        <dbReference type="EMBL" id="QEV54204.1"/>
    </source>
</evidence>
<dbReference type="GeneID" id="90926231"/>
<dbReference type="Proteomes" id="UP000325458">
    <property type="component" value="Chromosome"/>
</dbReference>
<dbReference type="Proteomes" id="UP000194225">
    <property type="component" value="Unassembled WGS sequence"/>
</dbReference>
<reference evidence="2 4" key="1">
    <citation type="submission" date="2016-09" db="EMBL/GenBank/DDBJ databases">
        <title>Streptomyces platensis DSM40041, a candidate organism with high potential of specific P450 cytochromes.</title>
        <authorList>
            <person name="Grumaz C."/>
            <person name="Vainshtein Y."/>
            <person name="Kirstahler P."/>
            <person name="Sohn K."/>
        </authorList>
    </citation>
    <scope>NUCLEOTIDE SEQUENCE [LARGE SCALE GENOMIC DNA]</scope>
    <source>
        <strain evidence="2 4">DSM 40041</strain>
    </source>
</reference>
<evidence type="ECO:0000313" key="5">
    <source>
        <dbReference type="Proteomes" id="UP000325458"/>
    </source>
</evidence>
<evidence type="ECO:0000313" key="2">
    <source>
        <dbReference type="EMBL" id="OSY42994.1"/>
    </source>
</evidence>
<keyword evidence="1" id="KW-0472">Membrane</keyword>
<dbReference type="EMBL" id="MIGA01000033">
    <property type="protein sequence ID" value="OSY42994.1"/>
    <property type="molecule type" value="Genomic_DNA"/>
</dbReference>
<protein>
    <submittedName>
        <fullName evidence="3">Uncharacterized protein</fullName>
    </submittedName>
</protein>
<gene>
    <name evidence="2" type="ORF">BG653_04591</name>
    <name evidence="3" type="ORF">CP981_23475</name>
</gene>
<evidence type="ECO:0000256" key="1">
    <source>
        <dbReference type="SAM" id="Phobius"/>
    </source>
</evidence>
<reference evidence="3 5" key="2">
    <citation type="submission" date="2017-09" db="EMBL/GenBank/DDBJ databases">
        <authorList>
            <person name="Lee N."/>
            <person name="Cho B.-K."/>
        </authorList>
    </citation>
    <scope>NUCLEOTIDE SEQUENCE [LARGE SCALE GENOMIC DNA]</scope>
    <source>
        <strain evidence="3 5">ATCC 23948</strain>
    </source>
</reference>
<accession>A0AAE6NJC4</accession>
<evidence type="ECO:0000313" key="4">
    <source>
        <dbReference type="Proteomes" id="UP000194225"/>
    </source>
</evidence>
<keyword evidence="1" id="KW-1133">Transmembrane helix</keyword>
<dbReference type="EMBL" id="CP023691">
    <property type="protein sequence ID" value="QEV54204.1"/>
    <property type="molecule type" value="Genomic_DNA"/>
</dbReference>
<name>A0AAE6NJC4_STRPT</name>
<feature type="transmembrane region" description="Helical" evidence="1">
    <location>
        <begin position="122"/>
        <end position="140"/>
    </location>
</feature>
<keyword evidence="4" id="KW-1185">Reference proteome</keyword>
<feature type="transmembrane region" description="Helical" evidence="1">
    <location>
        <begin position="50"/>
        <end position="69"/>
    </location>
</feature>
<dbReference type="RefSeq" id="WP_085926244.1">
    <property type="nucleotide sequence ID" value="NZ_BAABSS010000059.1"/>
</dbReference>
<organism evidence="3 5">
    <name type="scientific">Streptomyces platensis</name>
    <dbReference type="NCBI Taxonomy" id="58346"/>
    <lineage>
        <taxon>Bacteria</taxon>
        <taxon>Bacillati</taxon>
        <taxon>Actinomycetota</taxon>
        <taxon>Actinomycetes</taxon>
        <taxon>Kitasatosporales</taxon>
        <taxon>Streptomycetaceae</taxon>
        <taxon>Streptomyces</taxon>
    </lineage>
</organism>
<sequence>MNAHRKTAAADDTATSDAATASDARKLRIRYLAAGFWIAFTWIGEGDAPAWEHALRTLVILLILPPSLLRANRHFTHKLYESARPGRVIAQLITARIVIITAAFGTSNLLGRLLDPGTAHPPVLPAIGFALLLLSIPAQIRHAHRTRARTTHPAAQPTLSAPRLMAVKLIKVTAALIAQLLLTPYLPNATYVVAAALFLTSATLGPKIHRNFLVTHPATKNEEAVRVAA</sequence>
<dbReference type="AlphaFoldDB" id="A0AAE6NJC4"/>
<dbReference type="KEGG" id="spla:CP981_23475"/>
<feature type="transmembrane region" description="Helical" evidence="1">
    <location>
        <begin position="89"/>
        <end position="110"/>
    </location>
</feature>
<feature type="transmembrane region" description="Helical" evidence="1">
    <location>
        <begin position="27"/>
        <end position="44"/>
    </location>
</feature>
<proteinExistence type="predicted"/>
<keyword evidence="1" id="KW-0812">Transmembrane</keyword>